<accession>A0ABT9TN75</accession>
<comment type="caution">
    <text evidence="2">The sequence shown here is derived from an EMBL/GenBank/DDBJ whole genome shotgun (WGS) entry which is preliminary data.</text>
</comment>
<sequence>MDTLESLCLVLFIAALWVGTTMSMLWALDRRERRVMRQARRAARRALASSRAPKRIKK</sequence>
<protein>
    <recommendedName>
        <fullName evidence="4">Heme exporter protein D</fullName>
    </recommendedName>
</protein>
<evidence type="ECO:0000256" key="1">
    <source>
        <dbReference type="SAM" id="Phobius"/>
    </source>
</evidence>
<evidence type="ECO:0000313" key="2">
    <source>
        <dbReference type="EMBL" id="MDQ0103130.1"/>
    </source>
</evidence>
<keyword evidence="3" id="KW-1185">Reference proteome</keyword>
<dbReference type="RefSeq" id="WP_156524810.1">
    <property type="nucleotide sequence ID" value="NZ_BDDW01000011.1"/>
</dbReference>
<organism evidence="2 3">
    <name type="scientific">Paenarthrobacter nicotinovorans</name>
    <name type="common">Arthrobacter nicotinovorans</name>
    <dbReference type="NCBI Taxonomy" id="29320"/>
    <lineage>
        <taxon>Bacteria</taxon>
        <taxon>Bacillati</taxon>
        <taxon>Actinomycetota</taxon>
        <taxon>Actinomycetes</taxon>
        <taxon>Micrococcales</taxon>
        <taxon>Micrococcaceae</taxon>
        <taxon>Paenarthrobacter</taxon>
    </lineage>
</organism>
<gene>
    <name evidence="2" type="ORF">J2T10_002787</name>
</gene>
<dbReference type="EMBL" id="JAUSSW010000007">
    <property type="protein sequence ID" value="MDQ0103130.1"/>
    <property type="molecule type" value="Genomic_DNA"/>
</dbReference>
<keyword evidence="1" id="KW-1133">Transmembrane helix</keyword>
<keyword evidence="1" id="KW-0812">Transmembrane</keyword>
<name>A0ABT9TN75_PAENI</name>
<reference evidence="2 3" key="1">
    <citation type="submission" date="2023-07" db="EMBL/GenBank/DDBJ databases">
        <title>Sorghum-associated microbial communities from plants grown in Nebraska, USA.</title>
        <authorList>
            <person name="Schachtman D."/>
        </authorList>
    </citation>
    <scope>NUCLEOTIDE SEQUENCE [LARGE SCALE GENOMIC DNA]</scope>
    <source>
        <strain evidence="2 3">CC523</strain>
    </source>
</reference>
<dbReference type="Proteomes" id="UP001244563">
    <property type="component" value="Unassembled WGS sequence"/>
</dbReference>
<keyword evidence="1" id="KW-0472">Membrane</keyword>
<evidence type="ECO:0008006" key="4">
    <source>
        <dbReference type="Google" id="ProtNLM"/>
    </source>
</evidence>
<feature type="transmembrane region" description="Helical" evidence="1">
    <location>
        <begin position="6"/>
        <end position="28"/>
    </location>
</feature>
<proteinExistence type="predicted"/>
<evidence type="ECO:0000313" key="3">
    <source>
        <dbReference type="Proteomes" id="UP001244563"/>
    </source>
</evidence>